<dbReference type="EMBL" id="NJIH01000011">
    <property type="protein sequence ID" value="OWT56120.1"/>
    <property type="molecule type" value="Genomic_DNA"/>
</dbReference>
<name>A0A225M7P6_9BURK</name>
<dbReference type="Proteomes" id="UP000214603">
    <property type="component" value="Unassembled WGS sequence"/>
</dbReference>
<keyword evidence="2" id="KW-0813">Transport</keyword>
<dbReference type="InterPro" id="IPR000709">
    <property type="entry name" value="Leu_Ile_Val-bd"/>
</dbReference>
<dbReference type="GO" id="GO:0006865">
    <property type="term" value="P:amino acid transport"/>
    <property type="evidence" value="ECO:0007669"/>
    <property type="project" value="UniProtKB-KW"/>
</dbReference>
<feature type="signal peptide" evidence="5">
    <location>
        <begin position="1"/>
        <end position="31"/>
    </location>
</feature>
<evidence type="ECO:0000259" key="6">
    <source>
        <dbReference type="Pfam" id="PF13458"/>
    </source>
</evidence>
<reference evidence="8" key="1">
    <citation type="submission" date="2017-06" db="EMBL/GenBank/DDBJ databases">
        <title>Herbaspirillum phytohormonus sp. nov., isolated from the root nodule of Robinia pseudoacacia in lead-zinc mine.</title>
        <authorList>
            <person name="Fan M."/>
            <person name="Lin Y."/>
        </authorList>
    </citation>
    <scope>NUCLEOTIDE SEQUENCE [LARGE SCALE GENOMIC DNA]</scope>
    <source>
        <strain evidence="8">SC-089</strain>
    </source>
</reference>
<evidence type="ECO:0000256" key="5">
    <source>
        <dbReference type="SAM" id="SignalP"/>
    </source>
</evidence>
<organism evidence="7 8">
    <name type="scientific">Candidimonas nitroreducens</name>
    <dbReference type="NCBI Taxonomy" id="683354"/>
    <lineage>
        <taxon>Bacteria</taxon>
        <taxon>Pseudomonadati</taxon>
        <taxon>Pseudomonadota</taxon>
        <taxon>Betaproteobacteria</taxon>
        <taxon>Burkholderiales</taxon>
        <taxon>Alcaligenaceae</taxon>
        <taxon>Candidimonas</taxon>
    </lineage>
</organism>
<comment type="caution">
    <text evidence="7">The sequence shown here is derived from an EMBL/GenBank/DDBJ whole genome shotgun (WGS) entry which is preliminary data.</text>
</comment>
<dbReference type="AlphaFoldDB" id="A0A225M7P6"/>
<dbReference type="Gene3D" id="3.40.50.2300">
    <property type="match status" value="2"/>
</dbReference>
<gene>
    <name evidence="7" type="ORF">CEY11_18990</name>
</gene>
<feature type="domain" description="Leucine-binding protein" evidence="6">
    <location>
        <begin position="35"/>
        <end position="369"/>
    </location>
</feature>
<evidence type="ECO:0000256" key="3">
    <source>
        <dbReference type="ARBA" id="ARBA00022729"/>
    </source>
</evidence>
<evidence type="ECO:0000313" key="8">
    <source>
        <dbReference type="Proteomes" id="UP000214603"/>
    </source>
</evidence>
<comment type="similarity">
    <text evidence="1">Belongs to the leucine-binding protein family.</text>
</comment>
<dbReference type="Pfam" id="PF13458">
    <property type="entry name" value="Peripla_BP_6"/>
    <property type="match status" value="1"/>
</dbReference>
<dbReference type="CDD" id="cd06333">
    <property type="entry name" value="PBP1_ABC_RPA1789-like"/>
    <property type="match status" value="1"/>
</dbReference>
<dbReference type="PANTHER" id="PTHR30483">
    <property type="entry name" value="LEUCINE-SPECIFIC-BINDING PROTEIN"/>
    <property type="match status" value="1"/>
</dbReference>
<dbReference type="SUPFAM" id="SSF53822">
    <property type="entry name" value="Periplasmic binding protein-like I"/>
    <property type="match status" value="1"/>
</dbReference>
<dbReference type="InterPro" id="IPR051010">
    <property type="entry name" value="BCAA_transport"/>
</dbReference>
<dbReference type="InterPro" id="IPR028082">
    <property type="entry name" value="Peripla_BP_I"/>
</dbReference>
<keyword evidence="3 5" id="KW-0732">Signal</keyword>
<dbReference type="PANTHER" id="PTHR30483:SF38">
    <property type="entry name" value="BLR7848 PROTEIN"/>
    <property type="match status" value="1"/>
</dbReference>
<proteinExistence type="inferred from homology"/>
<dbReference type="PRINTS" id="PR00337">
    <property type="entry name" value="LEUILEVALBP"/>
</dbReference>
<sequence>MLHSTQFPRPLKRALAAACLLGAALCQPAQAKEPLSIGSILSVTGPAAFLGEDMKAGMEMAIDDINAGGGINGQKVKWVFYDAESQTAKAINATRRLISQDKVDIIVGGGNMSGIALAMAPIVEKAGMPFISTEGSMQIVTPVDKRKYVFKSTVDDDQVIERVLDYFAKKGIKKVALLADSSGFGQSAVEQMKQIAPKRGVDVMYESFNPSDTDLTPQLTKIKGAGVQAIICWTVTPAGVVFIKQAKQLGLDKLTLVHSYGFVDQRYMKLAGDAVGNLLLVSVKFPVGSELPDTDNVKSRIVDLTKRFEAKYKRAPNQFAAQTYDAIMLARIALEKGGADKAKIRSALESIHGYKGVGGVFNFSPKSHSGLAKDDIVMLDYHDGAFHLADYK</sequence>
<evidence type="ECO:0000256" key="4">
    <source>
        <dbReference type="ARBA" id="ARBA00022970"/>
    </source>
</evidence>
<keyword evidence="8" id="KW-1185">Reference proteome</keyword>
<keyword evidence="4" id="KW-0029">Amino-acid transport</keyword>
<accession>A0A225M7P6</accession>
<dbReference type="OrthoDB" id="5290698at2"/>
<dbReference type="InterPro" id="IPR028081">
    <property type="entry name" value="Leu-bd"/>
</dbReference>
<dbReference type="RefSeq" id="WP_088604998.1">
    <property type="nucleotide sequence ID" value="NZ_NJIH01000011.1"/>
</dbReference>
<evidence type="ECO:0000256" key="1">
    <source>
        <dbReference type="ARBA" id="ARBA00010062"/>
    </source>
</evidence>
<evidence type="ECO:0000313" key="7">
    <source>
        <dbReference type="EMBL" id="OWT56120.1"/>
    </source>
</evidence>
<feature type="chain" id="PRO_5012578637" evidence="5">
    <location>
        <begin position="32"/>
        <end position="392"/>
    </location>
</feature>
<protein>
    <submittedName>
        <fullName evidence="7">ABC transporter substrate-binding protein</fullName>
    </submittedName>
</protein>
<evidence type="ECO:0000256" key="2">
    <source>
        <dbReference type="ARBA" id="ARBA00022448"/>
    </source>
</evidence>